<dbReference type="PANTHER" id="PTHR45339:SF1">
    <property type="entry name" value="HYBRID SIGNAL TRANSDUCTION HISTIDINE KINASE J"/>
    <property type="match status" value="1"/>
</dbReference>
<dbReference type="Proteomes" id="UP001234585">
    <property type="component" value="Chromosome"/>
</dbReference>
<dbReference type="AlphaFoldDB" id="A0AA50CIA4"/>
<dbReference type="CDD" id="cd00130">
    <property type="entry name" value="PAS"/>
    <property type="match status" value="1"/>
</dbReference>
<protein>
    <submittedName>
        <fullName evidence="6">Response regulator</fullName>
    </submittedName>
</protein>
<keyword evidence="1 3" id="KW-0597">Phosphoprotein</keyword>
<dbReference type="PROSITE" id="PS50110">
    <property type="entry name" value="RESPONSE_REGULATORY"/>
    <property type="match status" value="1"/>
</dbReference>
<dbReference type="PANTHER" id="PTHR45339">
    <property type="entry name" value="HYBRID SIGNAL TRANSDUCTION HISTIDINE KINASE J"/>
    <property type="match status" value="1"/>
</dbReference>
<dbReference type="Pfam" id="PF08448">
    <property type="entry name" value="PAS_4"/>
    <property type="match status" value="1"/>
</dbReference>
<dbReference type="NCBIfam" id="TIGR00229">
    <property type="entry name" value="sensory_box"/>
    <property type="match status" value="1"/>
</dbReference>
<dbReference type="InterPro" id="IPR035965">
    <property type="entry name" value="PAS-like_dom_sf"/>
</dbReference>
<dbReference type="InterPro" id="IPR000014">
    <property type="entry name" value="PAS"/>
</dbReference>
<dbReference type="InterPro" id="IPR011006">
    <property type="entry name" value="CheY-like_superfamily"/>
</dbReference>
<dbReference type="SMART" id="SM00091">
    <property type="entry name" value="PAS"/>
    <property type="match status" value="2"/>
</dbReference>
<keyword evidence="2" id="KW-0902">Two-component regulatory system</keyword>
<dbReference type="RefSeq" id="WP_306036719.1">
    <property type="nucleotide sequence ID" value="NZ_CP132302.1"/>
</dbReference>
<evidence type="ECO:0000259" key="5">
    <source>
        <dbReference type="PROSITE" id="PS50112"/>
    </source>
</evidence>
<evidence type="ECO:0000256" key="1">
    <source>
        <dbReference type="ARBA" id="ARBA00022553"/>
    </source>
</evidence>
<organism evidence="6 7">
    <name type="scientific">Shinella sumterensis</name>
    <dbReference type="NCBI Taxonomy" id="1967501"/>
    <lineage>
        <taxon>Bacteria</taxon>
        <taxon>Pseudomonadati</taxon>
        <taxon>Pseudomonadota</taxon>
        <taxon>Alphaproteobacteria</taxon>
        <taxon>Hyphomicrobiales</taxon>
        <taxon>Rhizobiaceae</taxon>
        <taxon>Shinella</taxon>
    </lineage>
</organism>
<dbReference type="InterPro" id="IPR013656">
    <property type="entry name" value="PAS_4"/>
</dbReference>
<evidence type="ECO:0000256" key="3">
    <source>
        <dbReference type="PROSITE-ProRule" id="PRU00169"/>
    </source>
</evidence>
<evidence type="ECO:0000259" key="4">
    <source>
        <dbReference type="PROSITE" id="PS50110"/>
    </source>
</evidence>
<sequence>MNDVAPSDAHIRLGMFEAACDILAAAVIVYDKNDCLVFASRQALRYFPIPVEMLTPGTRLRDVLGAIFDSGMRYGITPDQRHKAINREEWISSRISAHWREQHDAVERVGRDRWIHFRKRRLPSGYNVSTFVDVSEQKKQDEQWRLDLERIALTEDILETLPSPVVIKDRNLTYIAANKAFCAIYGASAEAIVGRSSWAFADPETAERIEQGDRSVLKTGEPTSLAEHIIRADGSDLYTITHKYRIGAPEHYVIVTVMQDVTAYARDQVADLASADAVLRVAGGFIEAQNCFDPVREAEHRLLLDQLDPDELRTIAGKRVLVVTDNPHIEDILVAALKARGAECCAVRSVAEHHAFLAAAAAGGLSLDYIVIDRNLPAREAIADNDYGIETRLITPDDIGPDFMRTLVDSHELLSEDASPLGEIVVTPATFADDWYIATDITTMLPGAVGDVEVLVAEDNQINQFVFSQILEGMGVSHRIAENGEEAVMLWRKHQPRLVLMDISMPLMNGIDAAKEIRDAEKLTGTRTPIVAVTAQALNVDMQNCMDAGMDDYITKPVSPDMIEAIYRRYVNRRAEKSVA</sequence>
<dbReference type="Pfam" id="PF00072">
    <property type="entry name" value="Response_reg"/>
    <property type="match status" value="1"/>
</dbReference>
<dbReference type="InterPro" id="IPR001789">
    <property type="entry name" value="Sig_transdc_resp-reg_receiver"/>
</dbReference>
<reference evidence="6 7" key="1">
    <citation type="submission" date="2023-08" db="EMBL/GenBank/DDBJ databases">
        <title>Pathogen: clinical or host-associated sample.</title>
        <authorList>
            <person name="Hergert J."/>
            <person name="Casey R."/>
            <person name="Wagner J."/>
            <person name="Young E.L."/>
            <person name="Oakeson K.F."/>
        </authorList>
    </citation>
    <scope>NUCLEOTIDE SEQUENCE [LARGE SCALE GENOMIC DNA]</scope>
    <source>
        <strain evidence="6 7">1760953</strain>
    </source>
</reference>
<feature type="modified residue" description="4-aspartylphosphate" evidence="3">
    <location>
        <position position="502"/>
    </location>
</feature>
<accession>A0AA50CIA4</accession>
<dbReference type="PROSITE" id="PS50112">
    <property type="entry name" value="PAS"/>
    <property type="match status" value="1"/>
</dbReference>
<dbReference type="Gene3D" id="3.30.450.20">
    <property type="entry name" value="PAS domain"/>
    <property type="match status" value="1"/>
</dbReference>
<dbReference type="Gene3D" id="3.40.50.2300">
    <property type="match status" value="1"/>
</dbReference>
<dbReference type="GO" id="GO:0000160">
    <property type="term" value="P:phosphorelay signal transduction system"/>
    <property type="evidence" value="ECO:0007669"/>
    <property type="project" value="UniProtKB-KW"/>
</dbReference>
<dbReference type="SUPFAM" id="SSF55785">
    <property type="entry name" value="PYP-like sensor domain (PAS domain)"/>
    <property type="match status" value="1"/>
</dbReference>
<dbReference type="SUPFAM" id="SSF52172">
    <property type="entry name" value="CheY-like"/>
    <property type="match status" value="2"/>
</dbReference>
<feature type="domain" description="PAS" evidence="5">
    <location>
        <begin position="150"/>
        <end position="220"/>
    </location>
</feature>
<gene>
    <name evidence="6" type="ORF">Q9313_11365</name>
</gene>
<dbReference type="SMART" id="SM00448">
    <property type="entry name" value="REC"/>
    <property type="match status" value="1"/>
</dbReference>
<evidence type="ECO:0000313" key="7">
    <source>
        <dbReference type="Proteomes" id="UP001234585"/>
    </source>
</evidence>
<dbReference type="CDD" id="cd17546">
    <property type="entry name" value="REC_hyHK_CKI1_RcsC-like"/>
    <property type="match status" value="1"/>
</dbReference>
<dbReference type="EMBL" id="CP132302">
    <property type="protein sequence ID" value="WLR96323.1"/>
    <property type="molecule type" value="Genomic_DNA"/>
</dbReference>
<evidence type="ECO:0000256" key="2">
    <source>
        <dbReference type="ARBA" id="ARBA00023012"/>
    </source>
</evidence>
<proteinExistence type="predicted"/>
<keyword evidence="7" id="KW-1185">Reference proteome</keyword>
<dbReference type="Pfam" id="PF12860">
    <property type="entry name" value="PAS_7"/>
    <property type="match status" value="1"/>
</dbReference>
<name>A0AA50CIA4_9HYPH</name>
<feature type="domain" description="Response regulatory" evidence="4">
    <location>
        <begin position="453"/>
        <end position="571"/>
    </location>
</feature>
<evidence type="ECO:0000313" key="6">
    <source>
        <dbReference type="EMBL" id="WLR96323.1"/>
    </source>
</evidence>